<feature type="compositionally biased region" description="Polar residues" evidence="1">
    <location>
        <begin position="189"/>
        <end position="218"/>
    </location>
</feature>
<feature type="region of interest" description="Disordered" evidence="1">
    <location>
        <begin position="115"/>
        <end position="339"/>
    </location>
</feature>
<gene>
    <name evidence="2" type="ORF">C7M84_005108</name>
</gene>
<dbReference type="Proteomes" id="UP000283509">
    <property type="component" value="Unassembled WGS sequence"/>
</dbReference>
<proteinExistence type="predicted"/>
<reference evidence="2 3" key="1">
    <citation type="submission" date="2018-04" db="EMBL/GenBank/DDBJ databases">
        <authorList>
            <person name="Zhang X."/>
            <person name="Yuan J."/>
            <person name="Li F."/>
            <person name="Xiang J."/>
        </authorList>
    </citation>
    <scope>NUCLEOTIDE SEQUENCE [LARGE SCALE GENOMIC DNA]</scope>
    <source>
        <tissue evidence="2">Muscle</tissue>
    </source>
</reference>
<feature type="compositionally biased region" description="Basic and acidic residues" evidence="1">
    <location>
        <begin position="322"/>
        <end position="339"/>
    </location>
</feature>
<keyword evidence="3" id="KW-1185">Reference proteome</keyword>
<evidence type="ECO:0000256" key="1">
    <source>
        <dbReference type="SAM" id="MobiDB-lite"/>
    </source>
</evidence>
<dbReference type="EMBL" id="QCYY01001673">
    <property type="protein sequence ID" value="ROT76309.1"/>
    <property type="molecule type" value="Genomic_DNA"/>
</dbReference>
<protein>
    <submittedName>
        <fullName evidence="2">Uncharacterized protein</fullName>
    </submittedName>
</protein>
<reference evidence="2 3" key="2">
    <citation type="submission" date="2019-01" db="EMBL/GenBank/DDBJ databases">
        <title>The decoding of complex shrimp genome reveals the adaptation for benthos swimmer, frequently molting mechanism and breeding impact on genome.</title>
        <authorList>
            <person name="Sun Y."/>
            <person name="Gao Y."/>
            <person name="Yu Y."/>
        </authorList>
    </citation>
    <scope>NUCLEOTIDE SEQUENCE [LARGE SCALE GENOMIC DNA]</scope>
    <source>
        <tissue evidence="2">Muscle</tissue>
    </source>
</reference>
<evidence type="ECO:0000313" key="2">
    <source>
        <dbReference type="EMBL" id="ROT76309.1"/>
    </source>
</evidence>
<accession>A0A3R7PT42</accession>
<feature type="compositionally biased region" description="Low complexity" evidence="1">
    <location>
        <begin position="163"/>
        <end position="188"/>
    </location>
</feature>
<name>A0A3R7PT42_PENVA</name>
<feature type="region of interest" description="Disordered" evidence="1">
    <location>
        <begin position="376"/>
        <end position="396"/>
    </location>
</feature>
<evidence type="ECO:0000313" key="3">
    <source>
        <dbReference type="Proteomes" id="UP000283509"/>
    </source>
</evidence>
<sequence length="544" mass="58514">MPASSATRRLRPSIRCSSSDGLDSIQDEDEFEFRRAHSLAKGDIFHPALRSPRAALTAAHYIDAHIFNTALKRTKPKCQTKAPVAYNNYVDYRDLSWVTPAGDYNERSIDECIAARTHRSRTPTGRAPPADEEDRQRPWRPRSSASGKGPAQYFDRHLRSDVAASPRPSSLASQPASSSSQPCHPSNPTSSASNQIPRLGSQPSYSTKRAFHSTSHQTRSTDPRSHSTQPSQSTCTTSQSSCATDHMCLSSQPSPHRSSPPVHLPSQLLPQANPPALAHPLPPSLASKSTNKQPSHSVAKPSRPGDGHPPSAHIHNLPAIRSRKETDKKAARNSDKCNKQADAPFCEQDSQNYVDVRDASALCGLVVRAGLSTHDSAVGTSGNVTQGPGDGSHEAAFGPRLPLCASKASSASHMEGNVYRDTSDNTGTGPYSHDFEALSLDSTSASWRWCSTSKERVRAPSCGDYEDMYSNHMSSAAYAMARTPSEPSFYGVTSSSLVSNTSSIYYADAEDTHEGIVSVLSRCGVEEGHGAPWNVPAVGSDEIA</sequence>
<feature type="compositionally biased region" description="Low complexity" evidence="1">
    <location>
        <begin position="226"/>
        <end position="241"/>
    </location>
</feature>
<feature type="compositionally biased region" description="Polar residues" evidence="1">
    <location>
        <begin position="376"/>
        <end position="386"/>
    </location>
</feature>
<dbReference type="OrthoDB" id="66881at2759"/>
<feature type="compositionally biased region" description="Low complexity" evidence="1">
    <location>
        <begin position="249"/>
        <end position="289"/>
    </location>
</feature>
<comment type="caution">
    <text evidence="2">The sequence shown here is derived from an EMBL/GenBank/DDBJ whole genome shotgun (WGS) entry which is preliminary data.</text>
</comment>
<organism evidence="2 3">
    <name type="scientific">Penaeus vannamei</name>
    <name type="common">Whiteleg shrimp</name>
    <name type="synonym">Litopenaeus vannamei</name>
    <dbReference type="NCBI Taxonomy" id="6689"/>
    <lineage>
        <taxon>Eukaryota</taxon>
        <taxon>Metazoa</taxon>
        <taxon>Ecdysozoa</taxon>
        <taxon>Arthropoda</taxon>
        <taxon>Crustacea</taxon>
        <taxon>Multicrustacea</taxon>
        <taxon>Malacostraca</taxon>
        <taxon>Eumalacostraca</taxon>
        <taxon>Eucarida</taxon>
        <taxon>Decapoda</taxon>
        <taxon>Dendrobranchiata</taxon>
        <taxon>Penaeoidea</taxon>
        <taxon>Penaeidae</taxon>
        <taxon>Penaeus</taxon>
    </lineage>
</organism>
<dbReference type="AlphaFoldDB" id="A0A3R7PT42"/>